<feature type="chain" id="PRO_5003403934" description="Receptor L-domain domain-containing protein" evidence="2">
    <location>
        <begin position="21"/>
        <end position="409"/>
    </location>
</feature>
<evidence type="ECO:0000313" key="5">
    <source>
        <dbReference type="Proteomes" id="UP000008068"/>
    </source>
</evidence>
<dbReference type="InterPro" id="IPR036941">
    <property type="entry name" value="Rcpt_L-dom_sf"/>
</dbReference>
<protein>
    <recommendedName>
        <fullName evidence="3">Receptor L-domain domain-containing protein</fullName>
    </recommendedName>
</protein>
<dbReference type="eggNOG" id="ENOG502THDH">
    <property type="taxonomic scope" value="Eukaryota"/>
</dbReference>
<dbReference type="PANTHER" id="PTHR21662:SF3">
    <property type="entry name" value="RECEPTOR L-DOMAIN DOMAIN-CONTAINING PROTEIN"/>
    <property type="match status" value="1"/>
</dbReference>
<evidence type="ECO:0000259" key="3">
    <source>
        <dbReference type="Pfam" id="PF01030"/>
    </source>
</evidence>
<dbReference type="Proteomes" id="UP000008068">
    <property type="component" value="Unassembled WGS sequence"/>
</dbReference>
<dbReference type="OrthoDB" id="5789728at2759"/>
<feature type="transmembrane region" description="Helical" evidence="1">
    <location>
        <begin position="376"/>
        <end position="401"/>
    </location>
</feature>
<dbReference type="PANTHER" id="PTHR21662">
    <property type="entry name" value="RECEPTOR PROTEIN-TYROSINE KINASE"/>
    <property type="match status" value="1"/>
</dbReference>
<dbReference type="Pfam" id="PF01030">
    <property type="entry name" value="Recep_L_domain"/>
    <property type="match status" value="2"/>
</dbReference>
<proteinExistence type="predicted"/>
<evidence type="ECO:0000313" key="4">
    <source>
        <dbReference type="EMBL" id="EGT44134.1"/>
    </source>
</evidence>
<dbReference type="FunCoup" id="G0MUF7">
    <property type="interactions" value="9"/>
</dbReference>
<dbReference type="HOGENOM" id="CLU_028064_0_0_1"/>
<dbReference type="Gene3D" id="3.80.20.20">
    <property type="entry name" value="Receptor L-domain"/>
    <property type="match status" value="2"/>
</dbReference>
<dbReference type="PROSITE" id="PS51257">
    <property type="entry name" value="PROKAR_LIPOPROTEIN"/>
    <property type="match status" value="1"/>
</dbReference>
<dbReference type="SUPFAM" id="SSF52058">
    <property type="entry name" value="L domain-like"/>
    <property type="match status" value="2"/>
</dbReference>
<dbReference type="AlphaFoldDB" id="G0MUF7"/>
<dbReference type="EMBL" id="GL379812">
    <property type="protein sequence ID" value="EGT44134.1"/>
    <property type="molecule type" value="Genomic_DNA"/>
</dbReference>
<accession>G0MUF7</accession>
<keyword evidence="1" id="KW-1133">Transmembrane helix</keyword>
<name>G0MUF7_CAEBE</name>
<feature type="domain" description="Receptor L-domain" evidence="3">
    <location>
        <begin position="226"/>
        <end position="341"/>
    </location>
</feature>
<dbReference type="InterPro" id="IPR053079">
    <property type="entry name" value="SPS2_domain"/>
</dbReference>
<keyword evidence="1" id="KW-0472">Membrane</keyword>
<reference evidence="5" key="1">
    <citation type="submission" date="2011-07" db="EMBL/GenBank/DDBJ databases">
        <authorList>
            <consortium name="Caenorhabditis brenneri Sequencing and Analysis Consortium"/>
            <person name="Wilson R.K."/>
        </authorList>
    </citation>
    <scope>NUCLEOTIDE SEQUENCE [LARGE SCALE GENOMIC DNA]</scope>
    <source>
        <strain evidence="5">PB2801</strain>
    </source>
</reference>
<feature type="domain" description="Receptor L-domain" evidence="3">
    <location>
        <begin position="61"/>
        <end position="147"/>
    </location>
</feature>
<evidence type="ECO:0000256" key="1">
    <source>
        <dbReference type="SAM" id="Phobius"/>
    </source>
</evidence>
<keyword evidence="2" id="KW-0732">Signal</keyword>
<sequence>MKDRILVLLVFLGYLQSSIGCPNRTGPDSSDFFKTKNCDDNCTFKYRKISKSTIGAFPTSCETVCADIVIDQNSELTEEQLTAAFKNMKHLIGEFYVYCTEFTNARFFAGLESIETDFSQITWEDNYRMEELGLTNLTSITSAGMIIWSGVAMKRLNLPNLKAARTTSPKYAEVRIETINMNSNFCITFNEMENLMSIDNVDLTFIDAIYCTPTPEDKICTTPVEGCTRIYGDVEIGPAFDLKTMKSVELIFGTLIINGTELSNLSFLENLKYVAPLGYKPAFLATPARGERKFAIIIENNPNLVNYTFPKLKRARGDESYIIVLDNNNEELLYNYEMCEQLKNQLNTTKNPTIDGSTCYSIQWKAASRDASRKNWIILGLIISAGVLALIITLIACCCCCKKSQRDKG</sequence>
<keyword evidence="5" id="KW-1185">Reference proteome</keyword>
<dbReference type="InterPro" id="IPR000494">
    <property type="entry name" value="Rcpt_L-dom"/>
</dbReference>
<dbReference type="OMA" id="CICTHEM"/>
<organism evidence="5">
    <name type="scientific">Caenorhabditis brenneri</name>
    <name type="common">Nematode worm</name>
    <dbReference type="NCBI Taxonomy" id="135651"/>
    <lineage>
        <taxon>Eukaryota</taxon>
        <taxon>Metazoa</taxon>
        <taxon>Ecdysozoa</taxon>
        <taxon>Nematoda</taxon>
        <taxon>Chromadorea</taxon>
        <taxon>Rhabditida</taxon>
        <taxon>Rhabditina</taxon>
        <taxon>Rhabditomorpha</taxon>
        <taxon>Rhabditoidea</taxon>
        <taxon>Rhabditidae</taxon>
        <taxon>Peloderinae</taxon>
        <taxon>Caenorhabditis</taxon>
    </lineage>
</organism>
<evidence type="ECO:0000256" key="2">
    <source>
        <dbReference type="SAM" id="SignalP"/>
    </source>
</evidence>
<gene>
    <name evidence="4" type="ORF">CAEBREN_14550</name>
</gene>
<dbReference type="InParanoid" id="G0MUF7"/>
<keyword evidence="1" id="KW-0812">Transmembrane</keyword>
<feature type="signal peptide" evidence="2">
    <location>
        <begin position="1"/>
        <end position="20"/>
    </location>
</feature>